<dbReference type="Proteomes" id="UP000183469">
    <property type="component" value="Unassembled WGS sequence"/>
</dbReference>
<sequence length="66" mass="7543">MELEEEIAKELAKDIYVDGAQESVQATGKTLGLIPRAIKAALLPLEKWVLQREYNIEATKKCWRKN</sequence>
<organism evidence="1 2">
    <name type="scientific">Selenomonas ruminantium</name>
    <dbReference type="NCBI Taxonomy" id="971"/>
    <lineage>
        <taxon>Bacteria</taxon>
        <taxon>Bacillati</taxon>
        <taxon>Bacillota</taxon>
        <taxon>Negativicutes</taxon>
        <taxon>Selenomonadales</taxon>
        <taxon>Selenomonadaceae</taxon>
        <taxon>Selenomonas</taxon>
    </lineage>
</organism>
<dbReference type="AlphaFoldDB" id="A0A1H3WPI6"/>
<accession>A0A1H3WPI6</accession>
<name>A0A1H3WPI6_SELRU</name>
<reference evidence="1 2" key="1">
    <citation type="submission" date="2016-10" db="EMBL/GenBank/DDBJ databases">
        <authorList>
            <person name="de Groot N.N."/>
        </authorList>
    </citation>
    <scope>NUCLEOTIDE SEQUENCE [LARGE SCALE GENOMIC DNA]</scope>
    <source>
        <strain evidence="1 2">DSM 2872</strain>
    </source>
</reference>
<gene>
    <name evidence="1" type="ORF">SAMN05660648_01087</name>
</gene>
<proteinExistence type="predicted"/>
<protein>
    <submittedName>
        <fullName evidence="1">Uncharacterized protein</fullName>
    </submittedName>
</protein>
<dbReference type="EMBL" id="FNQG01000004">
    <property type="protein sequence ID" value="SDZ89097.1"/>
    <property type="molecule type" value="Genomic_DNA"/>
</dbReference>
<evidence type="ECO:0000313" key="1">
    <source>
        <dbReference type="EMBL" id="SDZ89097.1"/>
    </source>
</evidence>
<dbReference type="OrthoDB" id="2339567at2"/>
<dbReference type="RefSeq" id="WP_074671466.1">
    <property type="nucleotide sequence ID" value="NZ_FNQG01000004.1"/>
</dbReference>
<evidence type="ECO:0000313" key="2">
    <source>
        <dbReference type="Proteomes" id="UP000183469"/>
    </source>
</evidence>